<evidence type="ECO:0000313" key="2">
    <source>
        <dbReference type="Proteomes" id="UP001203297"/>
    </source>
</evidence>
<reference evidence="1" key="1">
    <citation type="journal article" date="2022" name="New Phytol.">
        <title>Evolutionary transition to the ectomycorrhizal habit in the genomes of a hyperdiverse lineage of mushroom-forming fungi.</title>
        <authorList>
            <person name="Looney B."/>
            <person name="Miyauchi S."/>
            <person name="Morin E."/>
            <person name="Drula E."/>
            <person name="Courty P.E."/>
            <person name="Kohler A."/>
            <person name="Kuo A."/>
            <person name="LaButti K."/>
            <person name="Pangilinan J."/>
            <person name="Lipzen A."/>
            <person name="Riley R."/>
            <person name="Andreopoulos W."/>
            <person name="He G."/>
            <person name="Johnson J."/>
            <person name="Nolan M."/>
            <person name="Tritt A."/>
            <person name="Barry K.W."/>
            <person name="Grigoriev I.V."/>
            <person name="Nagy L.G."/>
            <person name="Hibbett D."/>
            <person name="Henrissat B."/>
            <person name="Matheny P.B."/>
            <person name="Labbe J."/>
            <person name="Martin F.M."/>
        </authorList>
    </citation>
    <scope>NUCLEOTIDE SEQUENCE</scope>
    <source>
        <strain evidence="1">BPL690</strain>
    </source>
</reference>
<evidence type="ECO:0000313" key="1">
    <source>
        <dbReference type="EMBL" id="KAI0294243.1"/>
    </source>
</evidence>
<gene>
    <name evidence="1" type="ORF">B0F90DRAFT_1758194</name>
</gene>
<proteinExistence type="predicted"/>
<dbReference type="Proteomes" id="UP001203297">
    <property type="component" value="Unassembled WGS sequence"/>
</dbReference>
<organism evidence="1 2">
    <name type="scientific">Multifurca ochricompacta</name>
    <dbReference type="NCBI Taxonomy" id="376703"/>
    <lineage>
        <taxon>Eukaryota</taxon>
        <taxon>Fungi</taxon>
        <taxon>Dikarya</taxon>
        <taxon>Basidiomycota</taxon>
        <taxon>Agaricomycotina</taxon>
        <taxon>Agaricomycetes</taxon>
        <taxon>Russulales</taxon>
        <taxon>Russulaceae</taxon>
        <taxon>Multifurca</taxon>
    </lineage>
</organism>
<sequence length="164" mass="18037">SFARPSFSRATSGRLGTCTGNVAHLTATITFRARACATSAETATSRLRGGRLKGRRITYDMTFPPTAIARFCLLLHCTIARYVAFRAAYTIRGEGEGGKKEKGVLPSRCTSLWAVRSLVSDSTTVETSTSTSHDYFNNGLGIFFFLFKKTRFLSSDCYKVKFGQ</sequence>
<feature type="non-terminal residue" evidence="1">
    <location>
        <position position="164"/>
    </location>
</feature>
<dbReference type="AlphaFoldDB" id="A0AAD4LY35"/>
<accession>A0AAD4LY35</accession>
<name>A0AAD4LY35_9AGAM</name>
<dbReference type="EMBL" id="WTXG01000078">
    <property type="protein sequence ID" value="KAI0294243.1"/>
    <property type="molecule type" value="Genomic_DNA"/>
</dbReference>
<keyword evidence="2" id="KW-1185">Reference proteome</keyword>
<comment type="caution">
    <text evidence="1">The sequence shown here is derived from an EMBL/GenBank/DDBJ whole genome shotgun (WGS) entry which is preliminary data.</text>
</comment>
<protein>
    <submittedName>
        <fullName evidence="1">Uncharacterized protein</fullName>
    </submittedName>
</protein>